<organism evidence="1 2">
    <name type="scientific">Flavobacterium flavipallidum</name>
    <dbReference type="NCBI Taxonomy" id="3139140"/>
    <lineage>
        <taxon>Bacteria</taxon>
        <taxon>Pseudomonadati</taxon>
        <taxon>Bacteroidota</taxon>
        <taxon>Flavobacteriia</taxon>
        <taxon>Flavobacteriales</taxon>
        <taxon>Flavobacteriaceae</taxon>
        <taxon>Flavobacterium</taxon>
    </lineage>
</organism>
<dbReference type="RefSeq" id="WP_341701620.1">
    <property type="nucleotide sequence ID" value="NZ_JBBYHU010000044.1"/>
</dbReference>
<name>A0ABU9HS74_9FLAO</name>
<dbReference type="EMBL" id="JBBYHU010000044">
    <property type="protein sequence ID" value="MEL1242422.1"/>
    <property type="molecule type" value="Genomic_DNA"/>
</dbReference>
<gene>
    <name evidence="1" type="ORF">AAEO59_15305</name>
</gene>
<sequence length="490" mass="54575">MNRIIKNISVSFVCVILMLSCSKDEFKSNTYNLDPFVRFNFLVNNNNVPLEYPAVGTTLIPLSTYTNQSLKTLKVPVTLSSPTLKEAVRVNFSATTSGDSNVFSIEPTNELLFEGNKLTDTISLSFDNRWTKNQGINLKLESVSNPDVHIGNLNSIAPNDTFAIKLGEINTTYKLSTSKIEIKGELGEVVDFKLEFPNGFFRSEIENASFFNFRNGFKYSLTRDDFDENINSITYHLTLLEDIQDDDVSYITKITLNAIQDYEIKGQNSLTIEKPLITPRDVKVNPAANFYNLSDPLYRTYGANWFERNGTCSWFAFNAFTFPVVVNKDDSNAIQFSGQGTADISDDVYHDAFKIGFNVTSGTNTTNSFGLKNWFTNESTSAANSPGFNITSALEFFPEDGNNKTKGIVLVNQQDIIIAGTNGKSYTIEIAGEGTYQDKGNGLFEISFDLRLTNQALFGGTVSSKYKIYNKSTFPTITPLSEPCLKPVTL</sequence>
<keyword evidence="2" id="KW-1185">Reference proteome</keyword>
<evidence type="ECO:0000313" key="1">
    <source>
        <dbReference type="EMBL" id="MEL1242422.1"/>
    </source>
</evidence>
<accession>A0ABU9HS74</accession>
<evidence type="ECO:0008006" key="3">
    <source>
        <dbReference type="Google" id="ProtNLM"/>
    </source>
</evidence>
<reference evidence="1 2" key="1">
    <citation type="submission" date="2024-04" db="EMBL/GenBank/DDBJ databases">
        <title>Flavobacterium sp. DGU99 16S ribosomal RNA gene Genome sequencing and assembly.</title>
        <authorList>
            <person name="Park S."/>
        </authorList>
    </citation>
    <scope>NUCLEOTIDE SEQUENCE [LARGE SCALE GENOMIC DNA]</scope>
    <source>
        <strain evidence="1 2">DGU99</strain>
    </source>
</reference>
<comment type="caution">
    <text evidence="1">The sequence shown here is derived from an EMBL/GenBank/DDBJ whole genome shotgun (WGS) entry which is preliminary data.</text>
</comment>
<protein>
    <recommendedName>
        <fullName evidence="3">DUF1735 domain-containing protein</fullName>
    </recommendedName>
</protein>
<dbReference type="PROSITE" id="PS51257">
    <property type="entry name" value="PROKAR_LIPOPROTEIN"/>
    <property type="match status" value="1"/>
</dbReference>
<proteinExistence type="predicted"/>
<evidence type="ECO:0000313" key="2">
    <source>
        <dbReference type="Proteomes" id="UP001398556"/>
    </source>
</evidence>
<dbReference type="Proteomes" id="UP001398556">
    <property type="component" value="Unassembled WGS sequence"/>
</dbReference>